<dbReference type="SMART" id="SM00248">
    <property type="entry name" value="ANK"/>
    <property type="match status" value="8"/>
</dbReference>
<feature type="region of interest" description="Disordered" evidence="2">
    <location>
        <begin position="563"/>
        <end position="593"/>
    </location>
</feature>
<name>M7T5F9_EUTLA</name>
<feature type="compositionally biased region" description="Basic and acidic residues" evidence="2">
    <location>
        <begin position="112"/>
        <end position="121"/>
    </location>
</feature>
<organism evidence="3 4">
    <name type="scientific">Eutypa lata (strain UCR-EL1)</name>
    <name type="common">Grapevine dieback disease fungus</name>
    <name type="synonym">Eutypa armeniacae</name>
    <dbReference type="NCBI Taxonomy" id="1287681"/>
    <lineage>
        <taxon>Eukaryota</taxon>
        <taxon>Fungi</taxon>
        <taxon>Dikarya</taxon>
        <taxon>Ascomycota</taxon>
        <taxon>Pezizomycotina</taxon>
        <taxon>Sordariomycetes</taxon>
        <taxon>Xylariomycetidae</taxon>
        <taxon>Xylariales</taxon>
        <taxon>Diatrypaceae</taxon>
        <taxon>Eutypa</taxon>
    </lineage>
</organism>
<dbReference type="EMBL" id="KB705564">
    <property type="protein sequence ID" value="EMR71867.1"/>
    <property type="molecule type" value="Genomic_DNA"/>
</dbReference>
<evidence type="ECO:0000256" key="1">
    <source>
        <dbReference type="PROSITE-ProRule" id="PRU00023"/>
    </source>
</evidence>
<dbReference type="PROSITE" id="PS50088">
    <property type="entry name" value="ANK_REPEAT"/>
    <property type="match status" value="2"/>
</dbReference>
<keyword evidence="1" id="KW-0040">ANK repeat</keyword>
<dbReference type="Proteomes" id="UP000012174">
    <property type="component" value="Unassembled WGS sequence"/>
</dbReference>
<dbReference type="PANTHER" id="PTHR24133:SF40">
    <property type="entry name" value="ANKYRIN REPEAT DOMAIN 44"/>
    <property type="match status" value="1"/>
</dbReference>
<dbReference type="eggNOG" id="KOG4177">
    <property type="taxonomic scope" value="Eukaryota"/>
</dbReference>
<dbReference type="HOGENOM" id="CLU_460059_0_0_1"/>
<dbReference type="OrthoDB" id="426293at2759"/>
<accession>M7T5F9</accession>
<evidence type="ECO:0000256" key="2">
    <source>
        <dbReference type="SAM" id="MobiDB-lite"/>
    </source>
</evidence>
<dbReference type="PANTHER" id="PTHR24133">
    <property type="entry name" value="ANKYRIN DOMAIN-CONTAINING"/>
    <property type="match status" value="1"/>
</dbReference>
<feature type="repeat" description="ANK" evidence="1">
    <location>
        <begin position="426"/>
        <end position="448"/>
    </location>
</feature>
<dbReference type="InterPro" id="IPR002110">
    <property type="entry name" value="Ankyrin_rpt"/>
</dbReference>
<dbReference type="SUPFAM" id="SSF48403">
    <property type="entry name" value="Ankyrin repeat"/>
    <property type="match status" value="1"/>
</dbReference>
<sequence>MARNLLEMPQEIIKRCVELVPDPKDIFALSRAGNRELYHIAMPHLLESDMDTRQAALYWACMKGDNDLLRRALGLGLSADQCWPGQFDIVEDLLEVHKADPNAPHSLPDLEPAWRPDSDDDDRRPLEWAFAVEGEASMRIRLVELLLDNGADPLLDRTRISLRDSAISQALVNDEIPARILERMIPMDDCLTDQNVSACGLWEEKTHLLDGFKYYEYFLDTRGNRPGIFTSNEMDKLRLMQENALERRPDPVTFLKHALYACVSWEKQLQLVKLTLTHLPEEFHIDTDLMVLAVNGVIGCGSPKYKRNRDDCKKSIRILKALLDDGIDPGQEKEDQNGLTALHHACKWTLINRVKQLLDNGADPNATHTYEGLTPLHYACRIDAPVNPGDRRGFNKSQQGLSPKVRLSITRLLLSAGANPVCSDVKGFMPLHYACKYGFLEVARLLLDTVPAWRNGSNAASSACTTAYDLTTPLHSLSQDPRPDWSSVGRSVSEHFFKVSGVQRRRKQEKAEIAKLLIAAGANVVALDGDGCMPIEHARRHNYWGVVNVLKEHDGDNGIVYYEPSHYDSSSSDEGDPSSSDKDDPPFLRPILS</sequence>
<dbReference type="Pfam" id="PF13637">
    <property type="entry name" value="Ank_4"/>
    <property type="match status" value="1"/>
</dbReference>
<proteinExistence type="predicted"/>
<dbReference type="InterPro" id="IPR052391">
    <property type="entry name" value="E3_Ligase-Neurotoxin"/>
</dbReference>
<reference evidence="4" key="1">
    <citation type="journal article" date="2013" name="Genome Announc.">
        <title>Draft genome sequence of the grapevine dieback fungus Eutypa lata UCR-EL1.</title>
        <authorList>
            <person name="Blanco-Ulate B."/>
            <person name="Rolshausen P.E."/>
            <person name="Cantu D."/>
        </authorList>
    </citation>
    <scope>NUCLEOTIDE SEQUENCE [LARGE SCALE GENOMIC DNA]</scope>
    <source>
        <strain evidence="4">UCR-EL1</strain>
    </source>
</reference>
<dbReference type="Pfam" id="PF12796">
    <property type="entry name" value="Ank_2"/>
    <property type="match status" value="1"/>
</dbReference>
<dbReference type="PROSITE" id="PS50297">
    <property type="entry name" value="ANK_REP_REGION"/>
    <property type="match status" value="2"/>
</dbReference>
<keyword evidence="4" id="KW-1185">Reference proteome</keyword>
<protein>
    <submittedName>
        <fullName evidence="3">Putative ankyrin repeat protein</fullName>
    </submittedName>
</protein>
<gene>
    <name evidence="3" type="ORF">UCREL1_1085</name>
</gene>
<evidence type="ECO:0000313" key="4">
    <source>
        <dbReference type="Proteomes" id="UP000012174"/>
    </source>
</evidence>
<dbReference type="AlphaFoldDB" id="M7T5F9"/>
<dbReference type="KEGG" id="ela:UCREL1_1085"/>
<dbReference type="InterPro" id="IPR036770">
    <property type="entry name" value="Ankyrin_rpt-contain_sf"/>
</dbReference>
<feature type="repeat" description="ANK" evidence="1">
    <location>
        <begin position="337"/>
        <end position="369"/>
    </location>
</feature>
<evidence type="ECO:0000313" key="3">
    <source>
        <dbReference type="EMBL" id="EMR71867.1"/>
    </source>
</evidence>
<feature type="region of interest" description="Disordered" evidence="2">
    <location>
        <begin position="102"/>
        <end position="121"/>
    </location>
</feature>
<dbReference type="Gene3D" id="1.25.40.20">
    <property type="entry name" value="Ankyrin repeat-containing domain"/>
    <property type="match status" value="3"/>
</dbReference>